<dbReference type="GO" id="GO:0005634">
    <property type="term" value="C:nucleus"/>
    <property type="evidence" value="ECO:0007669"/>
    <property type="project" value="TreeGrafter"/>
</dbReference>
<dbReference type="Proteomes" id="UP000192578">
    <property type="component" value="Unassembled WGS sequence"/>
</dbReference>
<feature type="region of interest" description="Disordered" evidence="2">
    <location>
        <begin position="342"/>
        <end position="467"/>
    </location>
</feature>
<proteinExistence type="predicted"/>
<protein>
    <submittedName>
        <fullName evidence="4">KH domain-containing, RNA-binding, signal transduction-associated protein 2</fullName>
    </submittedName>
</protein>
<dbReference type="SMART" id="SM00322">
    <property type="entry name" value="KH"/>
    <property type="match status" value="1"/>
</dbReference>
<dbReference type="InterPro" id="IPR004087">
    <property type="entry name" value="KH_dom"/>
</dbReference>
<dbReference type="InterPro" id="IPR036612">
    <property type="entry name" value="KH_dom_type_1_sf"/>
</dbReference>
<feature type="region of interest" description="Disordered" evidence="2">
    <location>
        <begin position="240"/>
        <end position="299"/>
    </location>
</feature>
<keyword evidence="5" id="KW-1185">Reference proteome</keyword>
<dbReference type="GO" id="GO:0000381">
    <property type="term" value="P:regulation of alternative mRNA splicing, via spliceosome"/>
    <property type="evidence" value="ECO:0007669"/>
    <property type="project" value="TreeGrafter"/>
</dbReference>
<evidence type="ECO:0000313" key="5">
    <source>
        <dbReference type="Proteomes" id="UP000192578"/>
    </source>
</evidence>
<dbReference type="AlphaFoldDB" id="A0A1W0WEB9"/>
<dbReference type="CDD" id="cd22384">
    <property type="entry name" value="KH-I_KHDRBS"/>
    <property type="match status" value="1"/>
</dbReference>
<name>A0A1W0WEB9_HYPEX</name>
<evidence type="ECO:0000256" key="2">
    <source>
        <dbReference type="SAM" id="MobiDB-lite"/>
    </source>
</evidence>
<comment type="caution">
    <text evidence="4">The sequence shown here is derived from an EMBL/GenBank/DDBJ whole genome shotgun (WGS) entry which is preliminary data.</text>
</comment>
<accession>A0A1W0WEB9</accession>
<dbReference type="GO" id="GO:0003729">
    <property type="term" value="F:mRNA binding"/>
    <property type="evidence" value="ECO:0007669"/>
    <property type="project" value="TreeGrafter"/>
</dbReference>
<evidence type="ECO:0000313" key="4">
    <source>
        <dbReference type="EMBL" id="OQV13539.1"/>
    </source>
</evidence>
<dbReference type="Gene3D" id="3.30.1370.10">
    <property type="entry name" value="K Homology domain, type 1"/>
    <property type="match status" value="1"/>
</dbReference>
<dbReference type="PANTHER" id="PTHR11208">
    <property type="entry name" value="RNA-BINDING PROTEIN RELATED"/>
    <property type="match status" value="1"/>
</dbReference>
<dbReference type="PANTHER" id="PTHR11208:SF42">
    <property type="entry name" value="QUAKING RELATED 54B, ISOFORM E"/>
    <property type="match status" value="1"/>
</dbReference>
<sequence>MVTQLGDVTTISQGRKAQLSAIDFELTFPHARDKMINLEQGDYKQDILNGNGNGNGNGEIHDTSAPAHDGVAPRHSQLITPEVEEYIRHVEAEIESLGAHGPLVRALAERELSRLRAGEVNEHGYIIVHKDYPVKVIKKVLIPIKEYPNVNFVGRLLGPKGNTLKGLQQATRARILIFGKGSMWDKTKEEEARVSGDPKYAHLNEELHVYVEITAYPVEIQSRFAHVLAELKKFLDPNHPAHHIVANDGPPSGPPIRPPPHGVRGPPPPGYRGPRPPMGPPRGYGVPPRAAAPPPAPAPAYDTTGYYGSGAAQPEASYPPSDAASGYGYAAYPSQADYNAAVAPSSYEGQSQQQQQQPSYAAAAQPTYGAPPQPAYGQPSASQPSAYGQSAAPAYGQSAAPAYGQPPASSGYGAAGYGAQQQATSTAPAGYGGGYSSASNVQQRLQQFAQPAAKKPRLAAPPYGGAY</sequence>
<feature type="compositionally biased region" description="Low complexity" evidence="2">
    <location>
        <begin position="388"/>
        <end position="429"/>
    </location>
</feature>
<dbReference type="SUPFAM" id="SSF54791">
    <property type="entry name" value="Eukaryotic type KH-domain (KH-domain type I)"/>
    <property type="match status" value="1"/>
</dbReference>
<keyword evidence="1" id="KW-0694">RNA-binding</keyword>
<dbReference type="Pfam" id="PF22675">
    <property type="entry name" value="KH-I_KHDC4-BBP"/>
    <property type="match status" value="1"/>
</dbReference>
<evidence type="ECO:0000256" key="1">
    <source>
        <dbReference type="ARBA" id="ARBA00022884"/>
    </source>
</evidence>
<organism evidence="4 5">
    <name type="scientific">Hypsibius exemplaris</name>
    <name type="common">Freshwater tardigrade</name>
    <dbReference type="NCBI Taxonomy" id="2072580"/>
    <lineage>
        <taxon>Eukaryota</taxon>
        <taxon>Metazoa</taxon>
        <taxon>Ecdysozoa</taxon>
        <taxon>Tardigrada</taxon>
        <taxon>Eutardigrada</taxon>
        <taxon>Parachela</taxon>
        <taxon>Hypsibioidea</taxon>
        <taxon>Hypsibiidae</taxon>
        <taxon>Hypsibius</taxon>
    </lineage>
</organism>
<feature type="domain" description="K Homology" evidence="3">
    <location>
        <begin position="134"/>
        <end position="232"/>
    </location>
</feature>
<gene>
    <name evidence="4" type="ORF">BV898_12284</name>
</gene>
<feature type="compositionally biased region" description="Pro residues" evidence="2">
    <location>
        <begin position="251"/>
        <end position="280"/>
    </location>
</feature>
<feature type="compositionally biased region" description="Low complexity" evidence="2">
    <location>
        <begin position="449"/>
        <end position="467"/>
    </location>
</feature>
<reference evidence="5" key="1">
    <citation type="submission" date="2017-01" db="EMBL/GenBank/DDBJ databases">
        <title>Comparative genomics of anhydrobiosis in the tardigrade Hypsibius dujardini.</title>
        <authorList>
            <person name="Yoshida Y."/>
            <person name="Koutsovoulos G."/>
            <person name="Laetsch D."/>
            <person name="Stevens L."/>
            <person name="Kumar S."/>
            <person name="Horikawa D."/>
            <person name="Ishino K."/>
            <person name="Komine S."/>
            <person name="Tomita M."/>
            <person name="Blaxter M."/>
            <person name="Arakawa K."/>
        </authorList>
    </citation>
    <scope>NUCLEOTIDE SEQUENCE [LARGE SCALE GENOMIC DNA]</scope>
    <source>
        <strain evidence="5">Z151</strain>
    </source>
</reference>
<dbReference type="OrthoDB" id="6777263at2759"/>
<dbReference type="InterPro" id="IPR055256">
    <property type="entry name" value="KH_1_KHDC4/BBP-like"/>
</dbReference>
<feature type="compositionally biased region" description="Low complexity" evidence="2">
    <location>
        <begin position="350"/>
        <end position="366"/>
    </location>
</feature>
<evidence type="ECO:0000259" key="3">
    <source>
        <dbReference type="SMART" id="SM00322"/>
    </source>
</evidence>
<dbReference type="InterPro" id="IPR045071">
    <property type="entry name" value="BBP-like"/>
</dbReference>
<dbReference type="EMBL" id="MTYJ01000122">
    <property type="protein sequence ID" value="OQV13539.1"/>
    <property type="molecule type" value="Genomic_DNA"/>
</dbReference>